<evidence type="ECO:0000256" key="4">
    <source>
        <dbReference type="ARBA" id="ARBA00022970"/>
    </source>
</evidence>
<dbReference type="Proteomes" id="UP000288096">
    <property type="component" value="Unassembled WGS sequence"/>
</dbReference>
<organism evidence="7 8">
    <name type="scientific">Desulfonema ishimotonii</name>
    <dbReference type="NCBI Taxonomy" id="45657"/>
    <lineage>
        <taxon>Bacteria</taxon>
        <taxon>Pseudomonadati</taxon>
        <taxon>Thermodesulfobacteriota</taxon>
        <taxon>Desulfobacteria</taxon>
        <taxon>Desulfobacterales</taxon>
        <taxon>Desulfococcaceae</taxon>
        <taxon>Desulfonema</taxon>
    </lineage>
</organism>
<keyword evidence="3" id="KW-0732">Signal</keyword>
<evidence type="ECO:0000256" key="2">
    <source>
        <dbReference type="ARBA" id="ARBA00022448"/>
    </source>
</evidence>
<dbReference type="Pfam" id="PF13458">
    <property type="entry name" value="Peripla_BP_6"/>
    <property type="match status" value="1"/>
</dbReference>
<comment type="similarity">
    <text evidence="1">Belongs to the leucine-binding protein family.</text>
</comment>
<keyword evidence="5" id="KW-1133">Transmembrane helix</keyword>
<accession>A0A401FRI6</accession>
<dbReference type="SUPFAM" id="SSF53822">
    <property type="entry name" value="Periplasmic binding protein-like I"/>
    <property type="match status" value="1"/>
</dbReference>
<protein>
    <recommendedName>
        <fullName evidence="6">Leucine-binding protein domain-containing protein</fullName>
    </recommendedName>
</protein>
<proteinExistence type="inferred from homology"/>
<dbReference type="Gene3D" id="3.40.50.2300">
    <property type="match status" value="2"/>
</dbReference>
<dbReference type="PRINTS" id="PR00337">
    <property type="entry name" value="LEUILEVALBP"/>
</dbReference>
<evidence type="ECO:0000259" key="6">
    <source>
        <dbReference type="Pfam" id="PF13458"/>
    </source>
</evidence>
<dbReference type="InterPro" id="IPR028082">
    <property type="entry name" value="Peripla_BP_I"/>
</dbReference>
<dbReference type="AlphaFoldDB" id="A0A401FRI6"/>
<gene>
    <name evidence="7" type="ORF">DENIS_0521</name>
</gene>
<keyword evidence="2" id="KW-0813">Transport</keyword>
<dbReference type="GO" id="GO:0006865">
    <property type="term" value="P:amino acid transport"/>
    <property type="evidence" value="ECO:0007669"/>
    <property type="project" value="UniProtKB-KW"/>
</dbReference>
<name>A0A401FRI6_9BACT</name>
<reference evidence="8" key="2">
    <citation type="submission" date="2019-01" db="EMBL/GenBank/DDBJ databases">
        <title>Genome sequence of Desulfonema ishimotonii strain Tokyo 01.</title>
        <authorList>
            <person name="Fukui M."/>
        </authorList>
    </citation>
    <scope>NUCLEOTIDE SEQUENCE [LARGE SCALE GENOMIC DNA]</scope>
    <source>
        <strain evidence="8">Tokyo 01</strain>
    </source>
</reference>
<feature type="transmembrane region" description="Helical" evidence="5">
    <location>
        <begin position="21"/>
        <end position="39"/>
    </location>
</feature>
<dbReference type="EMBL" id="BEXT01000001">
    <property type="protein sequence ID" value="GBC59582.1"/>
    <property type="molecule type" value="Genomic_DNA"/>
</dbReference>
<feature type="domain" description="Leucine-binding protein" evidence="6">
    <location>
        <begin position="47"/>
        <end position="387"/>
    </location>
</feature>
<evidence type="ECO:0000256" key="3">
    <source>
        <dbReference type="ARBA" id="ARBA00022729"/>
    </source>
</evidence>
<dbReference type="InterPro" id="IPR000709">
    <property type="entry name" value="Leu_Ile_Val-bd"/>
</dbReference>
<dbReference type="InterPro" id="IPR028081">
    <property type="entry name" value="Leu-bd"/>
</dbReference>
<dbReference type="InterPro" id="IPR051010">
    <property type="entry name" value="BCAA_transport"/>
</dbReference>
<evidence type="ECO:0000313" key="8">
    <source>
        <dbReference type="Proteomes" id="UP000288096"/>
    </source>
</evidence>
<keyword evidence="8" id="KW-1185">Reference proteome</keyword>
<dbReference type="PANTHER" id="PTHR30483">
    <property type="entry name" value="LEUCINE-SPECIFIC-BINDING PROTEIN"/>
    <property type="match status" value="1"/>
</dbReference>
<evidence type="ECO:0000256" key="5">
    <source>
        <dbReference type="SAM" id="Phobius"/>
    </source>
</evidence>
<comment type="caution">
    <text evidence="7">The sequence shown here is derived from an EMBL/GenBank/DDBJ whole genome shotgun (WGS) entry which is preliminary data.</text>
</comment>
<evidence type="ECO:0000256" key="1">
    <source>
        <dbReference type="ARBA" id="ARBA00010062"/>
    </source>
</evidence>
<dbReference type="PANTHER" id="PTHR30483:SF6">
    <property type="entry name" value="PERIPLASMIC BINDING PROTEIN OF ABC TRANSPORTER FOR NATURAL AMINO ACIDS"/>
    <property type="match status" value="1"/>
</dbReference>
<sequence length="398" mass="42690">METLKQQAEWVKKGWFPRDCGGNRICFVLLLTLLSGAVWTGCGDETPLNIGFVAPLSGPLSDYGLSSRRGGVLAVEEINADGGIQGRKLALIVRDDQNDPLTALKVDEELVREKVVAIVGHFTSTASVAATPFANAQKMLLISPAASTGKLTGQADFFLRVHNSHTSFASALAEYAYHSLGLKKAAAVYDLANQEYSENYYVAYKVAFEALGGTIGCALPFDSRNSPDIAATVKTVIASGSDHLFIIAGVSDSASLCQEMRKRGSDMKILSSGWARRRDFIENGGKSVEGVVLVGLPGADAGGARLAAFKKRFSERFGTQADFAAIFGYDAVRVLTQGLKQAGAFTPVEIRSAILRQGTFPGLHGDFSIDRYGDAHREVVFFTVRNGAFVYETPPEAD</sequence>
<evidence type="ECO:0000313" key="7">
    <source>
        <dbReference type="EMBL" id="GBC59582.1"/>
    </source>
</evidence>
<dbReference type="OrthoDB" id="9783240at2"/>
<dbReference type="RefSeq" id="WP_124327084.1">
    <property type="nucleotide sequence ID" value="NZ_BEXT01000001.1"/>
</dbReference>
<keyword evidence="5" id="KW-0472">Membrane</keyword>
<keyword evidence="4" id="KW-0029">Amino-acid transport</keyword>
<keyword evidence="5" id="KW-0812">Transmembrane</keyword>
<reference evidence="8" key="1">
    <citation type="submission" date="2017-11" db="EMBL/GenBank/DDBJ databases">
        <authorList>
            <person name="Watanabe M."/>
            <person name="Kojima H."/>
        </authorList>
    </citation>
    <scope>NUCLEOTIDE SEQUENCE [LARGE SCALE GENOMIC DNA]</scope>
    <source>
        <strain evidence="8">Tokyo 01</strain>
    </source>
</reference>